<dbReference type="GO" id="GO:0005886">
    <property type="term" value="C:plasma membrane"/>
    <property type="evidence" value="ECO:0007669"/>
    <property type="project" value="UniProtKB-SubCell"/>
</dbReference>
<dbReference type="InterPro" id="IPR003689">
    <property type="entry name" value="ZIP"/>
</dbReference>
<gene>
    <name evidence="10" type="ORF">FCM35_KLT18327</name>
</gene>
<feature type="transmembrane region" description="Helical" evidence="8">
    <location>
        <begin position="322"/>
        <end position="343"/>
    </location>
</feature>
<keyword evidence="7 8" id="KW-0472">Membrane</keyword>
<keyword evidence="9" id="KW-0732">Signal</keyword>
<evidence type="ECO:0000313" key="10">
    <source>
        <dbReference type="EMBL" id="KAF3337740.1"/>
    </source>
</evidence>
<dbReference type="InterPro" id="IPR004698">
    <property type="entry name" value="Zn/Fe_permease_fun/pln"/>
</dbReference>
<comment type="subcellular location">
    <subcellularLocation>
        <location evidence="1">Cell membrane</location>
        <topology evidence="1">Multi-pass membrane protein</topology>
    </subcellularLocation>
    <subcellularLocation>
        <location evidence="8">Membrane</location>
        <topology evidence="8">Multi-pass membrane protein</topology>
    </subcellularLocation>
</comment>
<feature type="transmembrane region" description="Helical" evidence="8">
    <location>
        <begin position="286"/>
        <end position="310"/>
    </location>
</feature>
<evidence type="ECO:0000313" key="11">
    <source>
        <dbReference type="Proteomes" id="UP000623129"/>
    </source>
</evidence>
<dbReference type="AlphaFoldDB" id="A0A833VQR8"/>
<feature type="transmembrane region" description="Helical" evidence="8">
    <location>
        <begin position="213"/>
        <end position="233"/>
    </location>
</feature>
<dbReference type="OrthoDB" id="448280at2759"/>
<evidence type="ECO:0000256" key="6">
    <source>
        <dbReference type="ARBA" id="ARBA00023065"/>
    </source>
</evidence>
<dbReference type="Pfam" id="PF02535">
    <property type="entry name" value="Zip"/>
    <property type="match status" value="1"/>
</dbReference>
<dbReference type="GO" id="GO:0005385">
    <property type="term" value="F:zinc ion transmembrane transporter activity"/>
    <property type="evidence" value="ECO:0007669"/>
    <property type="project" value="InterPro"/>
</dbReference>
<proteinExistence type="inferred from homology"/>
<dbReference type="Proteomes" id="UP000623129">
    <property type="component" value="Unassembled WGS sequence"/>
</dbReference>
<evidence type="ECO:0000256" key="1">
    <source>
        <dbReference type="ARBA" id="ARBA00004651"/>
    </source>
</evidence>
<feature type="transmembrane region" description="Helical" evidence="8">
    <location>
        <begin position="253"/>
        <end position="274"/>
    </location>
</feature>
<keyword evidence="4 8" id="KW-0812">Transmembrane</keyword>
<evidence type="ECO:0000256" key="7">
    <source>
        <dbReference type="ARBA" id="ARBA00023136"/>
    </source>
</evidence>
<evidence type="ECO:0000256" key="9">
    <source>
        <dbReference type="SAM" id="SignalP"/>
    </source>
</evidence>
<name>A0A833VQR8_9POAL</name>
<feature type="transmembrane region" description="Helical" evidence="8">
    <location>
        <begin position="78"/>
        <end position="99"/>
    </location>
</feature>
<feature type="chain" id="PRO_5032870556" evidence="9">
    <location>
        <begin position="25"/>
        <end position="346"/>
    </location>
</feature>
<organism evidence="10 11">
    <name type="scientific">Carex littledalei</name>
    <dbReference type="NCBI Taxonomy" id="544730"/>
    <lineage>
        <taxon>Eukaryota</taxon>
        <taxon>Viridiplantae</taxon>
        <taxon>Streptophyta</taxon>
        <taxon>Embryophyta</taxon>
        <taxon>Tracheophyta</taxon>
        <taxon>Spermatophyta</taxon>
        <taxon>Magnoliopsida</taxon>
        <taxon>Liliopsida</taxon>
        <taxon>Poales</taxon>
        <taxon>Cyperaceae</taxon>
        <taxon>Cyperoideae</taxon>
        <taxon>Cariceae</taxon>
        <taxon>Carex</taxon>
        <taxon>Carex subgen. Euthyceras</taxon>
    </lineage>
</organism>
<reference evidence="10" key="1">
    <citation type="submission" date="2020-01" db="EMBL/GenBank/DDBJ databases">
        <title>Genome sequence of Kobresia littledalei, the first chromosome-level genome in the family Cyperaceae.</title>
        <authorList>
            <person name="Qu G."/>
        </authorList>
    </citation>
    <scope>NUCLEOTIDE SEQUENCE</scope>
    <source>
        <strain evidence="10">C.B.Clarke</strain>
        <tissue evidence="10">Leaf</tissue>
    </source>
</reference>
<keyword evidence="6 8" id="KW-0406">Ion transport</keyword>
<protein>
    <submittedName>
        <fullName evidence="10">Zinc transporter 8-like protein</fullName>
    </submittedName>
</protein>
<accession>A0A833VQR8</accession>
<comment type="caution">
    <text evidence="10">The sequence shown here is derived from an EMBL/GenBank/DDBJ whole genome shotgun (WGS) entry which is preliminary data.</text>
</comment>
<dbReference type="EMBL" id="SWLB01000006">
    <property type="protein sequence ID" value="KAF3337740.1"/>
    <property type="molecule type" value="Genomic_DNA"/>
</dbReference>
<keyword evidence="3 8" id="KW-0813">Transport</keyword>
<comment type="caution">
    <text evidence="8">Lacks conserved residue(s) required for the propagation of feature annotation.</text>
</comment>
<evidence type="ECO:0000256" key="8">
    <source>
        <dbReference type="RuleBase" id="RU362088"/>
    </source>
</evidence>
<comment type="similarity">
    <text evidence="2 8">Belongs to the ZIP transporter (TC 2.A.5) family.</text>
</comment>
<evidence type="ECO:0000256" key="5">
    <source>
        <dbReference type="ARBA" id="ARBA00022989"/>
    </source>
</evidence>
<keyword evidence="11" id="KW-1185">Reference proteome</keyword>
<feature type="transmembrane region" description="Helical" evidence="8">
    <location>
        <begin position="48"/>
        <end position="66"/>
    </location>
</feature>
<feature type="transmembrane region" description="Helical" evidence="8">
    <location>
        <begin position="119"/>
        <end position="140"/>
    </location>
</feature>
<evidence type="ECO:0000256" key="2">
    <source>
        <dbReference type="ARBA" id="ARBA00006939"/>
    </source>
</evidence>
<dbReference type="NCBIfam" id="TIGR00820">
    <property type="entry name" value="zip"/>
    <property type="match status" value="1"/>
</dbReference>
<evidence type="ECO:0000256" key="3">
    <source>
        <dbReference type="ARBA" id="ARBA00022448"/>
    </source>
</evidence>
<keyword evidence="5 8" id="KW-1133">Transmembrane helix</keyword>
<dbReference type="PANTHER" id="PTHR11040">
    <property type="entry name" value="ZINC/IRON TRANSPORTER"/>
    <property type="match status" value="1"/>
</dbReference>
<feature type="signal peptide" evidence="9">
    <location>
        <begin position="1"/>
        <end position="24"/>
    </location>
</feature>
<dbReference type="PANTHER" id="PTHR11040:SF35">
    <property type="entry name" value="ZINC TRANSPORTER 5"/>
    <property type="match status" value="1"/>
</dbReference>
<evidence type="ECO:0000256" key="4">
    <source>
        <dbReference type="ARBA" id="ARBA00022692"/>
    </source>
</evidence>
<sequence>MTTFNSSVIFLLVTLCLLPLTAYSAGCDCSGDDSGRNKTEAHKLHTAAIFTILLASAIGCCIPALGRWFPVISPEKDYFFLIKAFAAGVILATAFIHILPNAFDKLTSPCLPDSPWQDFPFAGFGAMVAAVGTLMIDTVATGYFSRRHLTNTAAAVNDLEKASVEAKREHAENLRIHPHASHEHAHGASMVVNATASDHGDNQLIRNRVISKVLELGIIIHSVIIGISLGASLSPSTIRPLFAALTLHQFFEVVTMSIFFSLTTPVGIAVGIGIASSYHENSQTALIVEGLLDSVSAGILVYMSLVDLLAEDFTNLRVQSRAMLQLLMNISLLLGAGLMSILAKWA</sequence>